<dbReference type="Gene3D" id="1.25.40.340">
    <property type="match status" value="1"/>
</dbReference>
<dbReference type="RefSeq" id="WP_187817959.1">
    <property type="nucleotide sequence ID" value="NZ_JACTVJ010000019.1"/>
</dbReference>
<proteinExistence type="predicted"/>
<dbReference type="Pfam" id="PF02733">
    <property type="entry name" value="Dak1"/>
    <property type="match status" value="1"/>
</dbReference>
<dbReference type="InterPro" id="IPR004006">
    <property type="entry name" value="DhaK_dom"/>
</dbReference>
<evidence type="ECO:0000259" key="6">
    <source>
        <dbReference type="PROSITE" id="PS51481"/>
    </source>
</evidence>
<dbReference type="Gene3D" id="3.40.50.10440">
    <property type="entry name" value="Dihydroxyacetone kinase, domain 1"/>
    <property type="match status" value="1"/>
</dbReference>
<dbReference type="EMBL" id="JACTVJ010000019">
    <property type="protein sequence ID" value="MBC9717522.1"/>
    <property type="molecule type" value="Genomic_DNA"/>
</dbReference>
<keyword evidence="2" id="KW-0547">Nucleotide-binding</keyword>
<keyword evidence="3 7" id="KW-0418">Kinase</keyword>
<dbReference type="GO" id="GO:0047324">
    <property type="term" value="F:phosphoenolpyruvate-glycerone phosphotransferase activity"/>
    <property type="evidence" value="ECO:0007669"/>
    <property type="project" value="UniProtKB-EC"/>
</dbReference>
<evidence type="ECO:0000313" key="7">
    <source>
        <dbReference type="EMBL" id="MBC9717522.1"/>
    </source>
</evidence>
<sequence length="571" mass="57687">MKKLINDAQQVVRDTLEGLAWAHPEIALLEGETVAVRAHRTDTVAIVSGGGSGHEPAHAGYVGEGMLTAAVCGDVFASPSVDTILDTIRTVAGPSGVLLIVKSYTGDRLNFGLAAELARAEGIAVRTVTVGDDVALAADGESAGRRGLAGTVLVHKIAGAAAAAGASLDEVAREAEAAAAAVGTMGVALGSCTVPAAGRPGFELSDGELELGLGIHGEAGVRRVPAAPAATLVATLLEQITADRGLKAGDRVALLVNGLGGTPPMELSIVTRDCAAWLADRGLVLERVWTGDFLTALEMPGVSLSVLPVDDAMLARLDAPAETPAWPAAHLGRPAREVTTVAKAVAPERAGDDDRGVTGGRAALRGPVAGVCAALTEAEAHLTALDREVGDGDLGISLLRGSEAILRDYDTYGDSPAAVLRGMAASVRRAIGGTSGPLYAVLLVKAAAALEGEQHPSADAWADAWADALAAGTEQLARLGGAKQGDRTMLDALLPAAAAFRTALSEGLDGETALARAVEAADKGAAATAEVTARRGRSSYLGERALGHPDPGAVAVALWLAALAEHLADAR</sequence>
<dbReference type="Proteomes" id="UP000642284">
    <property type="component" value="Unassembled WGS sequence"/>
</dbReference>
<dbReference type="SUPFAM" id="SSF101473">
    <property type="entry name" value="DhaL-like"/>
    <property type="match status" value="1"/>
</dbReference>
<dbReference type="InterPro" id="IPR012737">
    <property type="entry name" value="DhaK_L_YcgS"/>
</dbReference>
<dbReference type="InterPro" id="IPR050861">
    <property type="entry name" value="Dihydroxyacetone_Kinase"/>
</dbReference>
<reference evidence="7 8" key="1">
    <citation type="submission" date="2020-08" db="EMBL/GenBank/DDBJ databases">
        <title>Genemic of Streptomyces polyaspartic.</title>
        <authorList>
            <person name="Liu W."/>
        </authorList>
    </citation>
    <scope>NUCLEOTIDE SEQUENCE [LARGE SCALE GENOMIC DNA]</scope>
    <source>
        <strain evidence="7 8">TRM66268-LWL</strain>
    </source>
</reference>
<dbReference type="InterPro" id="IPR036117">
    <property type="entry name" value="DhaL_dom_sf"/>
</dbReference>
<name>A0ABR7SSE9_9ACTN</name>
<keyword evidence="8" id="KW-1185">Reference proteome</keyword>
<dbReference type="SMART" id="SM01120">
    <property type="entry name" value="Dak2"/>
    <property type="match status" value="1"/>
</dbReference>
<keyword evidence="1 7" id="KW-0808">Transferase</keyword>
<dbReference type="PANTHER" id="PTHR28629:SF4">
    <property type="entry name" value="TRIOKINASE_FMN CYCLASE"/>
    <property type="match status" value="1"/>
</dbReference>
<dbReference type="Gene3D" id="3.30.1180.20">
    <property type="entry name" value="Dihydroxyacetone kinase, domain 2"/>
    <property type="match status" value="1"/>
</dbReference>
<dbReference type="NCBIfam" id="TIGR02365">
    <property type="entry name" value="dha_L_ycgS"/>
    <property type="match status" value="1"/>
</dbReference>
<comment type="caution">
    <text evidence="7">The sequence shown here is derived from an EMBL/GenBank/DDBJ whole genome shotgun (WGS) entry which is preliminary data.</text>
</comment>
<dbReference type="PANTHER" id="PTHR28629">
    <property type="entry name" value="TRIOKINASE/FMN CYCLASE"/>
    <property type="match status" value="1"/>
</dbReference>
<protein>
    <submittedName>
        <fullName evidence="7">Dihydroxyacetone kinase subunit DhaK</fullName>
        <ecNumber evidence="7">2.7.1.121</ecNumber>
    </submittedName>
</protein>
<evidence type="ECO:0000256" key="3">
    <source>
        <dbReference type="ARBA" id="ARBA00022777"/>
    </source>
</evidence>
<dbReference type="SUPFAM" id="SSF82549">
    <property type="entry name" value="DAK1/DegV-like"/>
    <property type="match status" value="1"/>
</dbReference>
<dbReference type="Pfam" id="PF02734">
    <property type="entry name" value="Dak2"/>
    <property type="match status" value="1"/>
</dbReference>
<evidence type="ECO:0000313" key="8">
    <source>
        <dbReference type="Proteomes" id="UP000642284"/>
    </source>
</evidence>
<keyword evidence="4" id="KW-0067">ATP-binding</keyword>
<dbReference type="PROSITE" id="PS51480">
    <property type="entry name" value="DHAL"/>
    <property type="match status" value="1"/>
</dbReference>
<dbReference type="InterPro" id="IPR004007">
    <property type="entry name" value="DhaL_dom"/>
</dbReference>
<evidence type="ECO:0000256" key="4">
    <source>
        <dbReference type="ARBA" id="ARBA00022840"/>
    </source>
</evidence>
<dbReference type="EC" id="2.7.1.121" evidence="7"/>
<dbReference type="NCBIfam" id="NF011049">
    <property type="entry name" value="PRK14479.1"/>
    <property type="match status" value="1"/>
</dbReference>
<evidence type="ECO:0000256" key="2">
    <source>
        <dbReference type="ARBA" id="ARBA00022741"/>
    </source>
</evidence>
<organism evidence="7 8">
    <name type="scientific">Streptomyces polyasparticus</name>
    <dbReference type="NCBI Taxonomy" id="2767826"/>
    <lineage>
        <taxon>Bacteria</taxon>
        <taxon>Bacillati</taxon>
        <taxon>Actinomycetota</taxon>
        <taxon>Actinomycetes</taxon>
        <taxon>Kitasatosporales</taxon>
        <taxon>Streptomycetaceae</taxon>
        <taxon>Streptomyces</taxon>
    </lineage>
</organism>
<feature type="domain" description="DhaK" evidence="6">
    <location>
        <begin position="7"/>
        <end position="326"/>
    </location>
</feature>
<dbReference type="PROSITE" id="PS51481">
    <property type="entry name" value="DHAK"/>
    <property type="match status" value="1"/>
</dbReference>
<evidence type="ECO:0000259" key="5">
    <source>
        <dbReference type="PROSITE" id="PS51480"/>
    </source>
</evidence>
<accession>A0ABR7SSE9</accession>
<gene>
    <name evidence="7" type="primary">dhaK</name>
    <name evidence="7" type="ORF">H9Y04_33830</name>
</gene>
<feature type="domain" description="DhaL" evidence="5">
    <location>
        <begin position="362"/>
        <end position="565"/>
    </location>
</feature>
<evidence type="ECO:0000256" key="1">
    <source>
        <dbReference type="ARBA" id="ARBA00022679"/>
    </source>
</evidence>